<keyword evidence="8 9" id="KW-0472">Membrane</keyword>
<dbReference type="GO" id="GO:0043952">
    <property type="term" value="P:protein transport by the Sec complex"/>
    <property type="evidence" value="ECO:0007669"/>
    <property type="project" value="UniProtKB-UniRule"/>
</dbReference>
<comment type="subcellular location">
    <subcellularLocation>
        <location evidence="1 9">Cell membrane</location>
        <topology evidence="1 9">Multi-pass membrane protein</topology>
    </subcellularLocation>
</comment>
<evidence type="ECO:0000313" key="12">
    <source>
        <dbReference type="Proteomes" id="UP000005744"/>
    </source>
</evidence>
<dbReference type="PRINTS" id="PR01755">
    <property type="entry name" value="SECFTRNLCASE"/>
</dbReference>
<dbReference type="OrthoDB" id="9774769at2"/>
<dbReference type="InterPro" id="IPR005665">
    <property type="entry name" value="SecF_bac"/>
</dbReference>
<evidence type="ECO:0000259" key="10">
    <source>
        <dbReference type="Pfam" id="PF02355"/>
    </source>
</evidence>
<comment type="subunit">
    <text evidence="9">Forms a complex with SecD. Part of the essential Sec protein translocation apparatus which comprises SecA, SecYEG and auxiliary proteins SecDF-YajC and YidC.</text>
</comment>
<dbReference type="NCBIfam" id="TIGR00966">
    <property type="entry name" value="transloc_SecF"/>
    <property type="match status" value="1"/>
</dbReference>
<dbReference type="SUPFAM" id="SSF82866">
    <property type="entry name" value="Multidrug efflux transporter AcrB transmembrane domain"/>
    <property type="match status" value="1"/>
</dbReference>
<dbReference type="HAMAP" id="MF_01464_B">
    <property type="entry name" value="SecF_B"/>
    <property type="match status" value="1"/>
</dbReference>
<comment type="function">
    <text evidence="9">Part of the Sec protein translocase complex. Interacts with the SecYEG preprotein conducting channel. SecDF uses the proton motive force (PMF) to complete protein translocation after the ATP-dependent function of SecA.</text>
</comment>
<comment type="similarity">
    <text evidence="9">Belongs to the SecD/SecF family. SecF subfamily.</text>
</comment>
<dbReference type="InterPro" id="IPR022813">
    <property type="entry name" value="SecD/SecF_arch_bac"/>
</dbReference>
<dbReference type="EMBL" id="JH600070">
    <property type="protein sequence ID" value="EIJ44294.1"/>
    <property type="molecule type" value="Genomic_DNA"/>
</dbReference>
<dbReference type="PANTHER" id="PTHR30081:SF8">
    <property type="entry name" value="PROTEIN TRANSLOCASE SUBUNIT SECF"/>
    <property type="match status" value="1"/>
</dbReference>
<evidence type="ECO:0000256" key="6">
    <source>
        <dbReference type="ARBA" id="ARBA00022989"/>
    </source>
</evidence>
<dbReference type="Pfam" id="PF02355">
    <property type="entry name" value="SecD_SecF_C"/>
    <property type="match status" value="1"/>
</dbReference>
<feature type="transmembrane region" description="Helical" evidence="9">
    <location>
        <begin position="164"/>
        <end position="185"/>
    </location>
</feature>
<dbReference type="eggNOG" id="COG0341">
    <property type="taxonomic scope" value="Bacteria"/>
</dbReference>
<dbReference type="PANTHER" id="PTHR30081">
    <property type="entry name" value="PROTEIN-EXPORT MEMBRANE PROTEIN SEC"/>
    <property type="match status" value="1"/>
</dbReference>
<feature type="transmembrane region" description="Helical" evidence="9">
    <location>
        <begin position="191"/>
        <end position="212"/>
    </location>
</feature>
<protein>
    <recommendedName>
        <fullName evidence="9">Protein-export membrane protein SecF</fullName>
    </recommendedName>
</protein>
<dbReference type="AlphaFoldDB" id="I3CL01"/>
<evidence type="ECO:0000256" key="2">
    <source>
        <dbReference type="ARBA" id="ARBA00022448"/>
    </source>
</evidence>
<dbReference type="InterPro" id="IPR048634">
    <property type="entry name" value="SecD_SecF_C"/>
</dbReference>
<dbReference type="GO" id="GO:0015450">
    <property type="term" value="F:protein-transporting ATPase activity"/>
    <property type="evidence" value="ECO:0007669"/>
    <property type="project" value="InterPro"/>
</dbReference>
<keyword evidence="6 9" id="KW-1133">Transmembrane helix</keyword>
<keyword evidence="12" id="KW-1185">Reference proteome</keyword>
<keyword evidence="7 9" id="KW-0811">Translocation</keyword>
<dbReference type="GO" id="GO:0006605">
    <property type="term" value="P:protein targeting"/>
    <property type="evidence" value="ECO:0007669"/>
    <property type="project" value="UniProtKB-UniRule"/>
</dbReference>
<evidence type="ECO:0000313" key="11">
    <source>
        <dbReference type="EMBL" id="EIJ44294.1"/>
    </source>
</evidence>
<feature type="transmembrane region" description="Helical" evidence="9">
    <location>
        <begin position="136"/>
        <end position="157"/>
    </location>
</feature>
<evidence type="ECO:0000256" key="3">
    <source>
        <dbReference type="ARBA" id="ARBA00022475"/>
    </source>
</evidence>
<dbReference type="HOGENOM" id="CLU_050012_0_1_6"/>
<feature type="transmembrane region" description="Helical" evidence="9">
    <location>
        <begin position="21"/>
        <end position="39"/>
    </location>
</feature>
<feature type="transmembrane region" description="Helical" evidence="9">
    <location>
        <begin position="243"/>
        <end position="264"/>
    </location>
</feature>
<dbReference type="RefSeq" id="WP_002692232.1">
    <property type="nucleotide sequence ID" value="NZ_JH600070.1"/>
</dbReference>
<keyword evidence="5 9" id="KW-0653">Protein transport</keyword>
<organism evidence="11 12">
    <name type="scientific">Beggiatoa alba B18LD</name>
    <dbReference type="NCBI Taxonomy" id="395493"/>
    <lineage>
        <taxon>Bacteria</taxon>
        <taxon>Pseudomonadati</taxon>
        <taxon>Pseudomonadota</taxon>
        <taxon>Gammaproteobacteria</taxon>
        <taxon>Thiotrichales</taxon>
        <taxon>Thiotrichaceae</taxon>
        <taxon>Beggiatoa</taxon>
    </lineage>
</organism>
<evidence type="ECO:0000256" key="4">
    <source>
        <dbReference type="ARBA" id="ARBA00022692"/>
    </source>
</evidence>
<dbReference type="STRING" id="395493.BegalDRAFT_3484"/>
<dbReference type="NCBIfam" id="TIGR00916">
    <property type="entry name" value="2A0604s01"/>
    <property type="match status" value="1"/>
</dbReference>
<name>I3CL01_9GAMM</name>
<evidence type="ECO:0000256" key="7">
    <source>
        <dbReference type="ARBA" id="ARBA00023010"/>
    </source>
</evidence>
<dbReference type="GO" id="GO:0005886">
    <property type="term" value="C:plasma membrane"/>
    <property type="evidence" value="ECO:0007669"/>
    <property type="project" value="UniProtKB-SubCell"/>
</dbReference>
<dbReference type="Gene3D" id="1.20.1640.10">
    <property type="entry name" value="Multidrug efflux transporter AcrB transmembrane domain"/>
    <property type="match status" value="1"/>
</dbReference>
<accession>I3CL01</accession>
<proteinExistence type="inferred from homology"/>
<keyword evidence="2 9" id="KW-0813">Transport</keyword>
<evidence type="ECO:0000256" key="9">
    <source>
        <dbReference type="HAMAP-Rule" id="MF_01464"/>
    </source>
</evidence>
<keyword evidence="3 9" id="KW-1003">Cell membrane</keyword>
<sequence>MRSLNRFDYNFDFLSDKKRRVALIISATIIIVSLLAIAIRGLNFGLDFTGGTLIQVEYKEAVELSTVRNQLHNNNYPDAVVQHFGTTKDVLIRLGIHAETDNKNLSANILDILKKDNANVELRRVEFVGPQVGGELIEAGLLSILITMLCMLIYIALRFEWRFAIGAILSLLHDPILIFGIFALFQLEFDLTVLAAILAVIGYSINDTIVVFDRIRDNFIKLRKTTAQEVMNISVNQTLSRTIMTAATTLIVVVILFFFGGSLIHNFALALIIGILIGTYSSIYIASAVALMLGISKTDLMPVKKEGEEFDKMP</sequence>
<feature type="domain" description="Protein export membrane protein SecD/SecF C-terminal" evidence="10">
    <location>
        <begin position="111"/>
        <end position="293"/>
    </location>
</feature>
<evidence type="ECO:0000256" key="1">
    <source>
        <dbReference type="ARBA" id="ARBA00004651"/>
    </source>
</evidence>
<dbReference type="InterPro" id="IPR055344">
    <property type="entry name" value="SecD_SecF_C_bact"/>
</dbReference>
<keyword evidence="4 9" id="KW-0812">Transmembrane</keyword>
<reference evidence="11 12" key="1">
    <citation type="submission" date="2011-11" db="EMBL/GenBank/DDBJ databases">
        <title>Improved High-Quality Draft sequence of Beggiatoa alba B18lD.</title>
        <authorList>
            <consortium name="US DOE Joint Genome Institute"/>
            <person name="Lucas S."/>
            <person name="Han J."/>
            <person name="Lapidus A."/>
            <person name="Cheng J.-F."/>
            <person name="Goodwin L."/>
            <person name="Pitluck S."/>
            <person name="Peters L."/>
            <person name="Mikhailova N."/>
            <person name="Held B."/>
            <person name="Detter J.C."/>
            <person name="Han C."/>
            <person name="Tapia R."/>
            <person name="Land M."/>
            <person name="Hauser L."/>
            <person name="Kyrpides N."/>
            <person name="Ivanova N."/>
            <person name="Pagani I."/>
            <person name="Samuel K."/>
            <person name="Teske A."/>
            <person name="Mueller J."/>
            <person name="Woyke T."/>
        </authorList>
    </citation>
    <scope>NUCLEOTIDE SEQUENCE [LARGE SCALE GENOMIC DNA]</scope>
    <source>
        <strain evidence="11 12">B18LD</strain>
    </source>
</reference>
<evidence type="ECO:0000256" key="5">
    <source>
        <dbReference type="ARBA" id="ARBA00022927"/>
    </source>
</evidence>
<dbReference type="Pfam" id="PF07549">
    <property type="entry name" value="Sec_GG"/>
    <property type="match status" value="1"/>
</dbReference>
<dbReference type="InterPro" id="IPR022645">
    <property type="entry name" value="SecD/SecF_bac"/>
</dbReference>
<dbReference type="InterPro" id="IPR022646">
    <property type="entry name" value="SecD/SecF_CS"/>
</dbReference>
<feature type="transmembrane region" description="Helical" evidence="9">
    <location>
        <begin position="270"/>
        <end position="295"/>
    </location>
</feature>
<dbReference type="GO" id="GO:0065002">
    <property type="term" value="P:intracellular protein transmembrane transport"/>
    <property type="evidence" value="ECO:0007669"/>
    <property type="project" value="UniProtKB-UniRule"/>
</dbReference>
<evidence type="ECO:0000256" key="8">
    <source>
        <dbReference type="ARBA" id="ARBA00023136"/>
    </source>
</evidence>
<gene>
    <name evidence="9" type="primary">secF</name>
    <name evidence="11" type="ORF">BegalDRAFT_3484</name>
</gene>
<dbReference type="Proteomes" id="UP000005744">
    <property type="component" value="Unassembled WGS sequence"/>
</dbReference>